<evidence type="ECO:0000256" key="5">
    <source>
        <dbReference type="ARBA" id="ARBA00022801"/>
    </source>
</evidence>
<feature type="transmembrane region" description="Helical" evidence="11">
    <location>
        <begin position="59"/>
        <end position="83"/>
    </location>
</feature>
<reference evidence="13 14" key="1">
    <citation type="submission" date="2018-03" db="EMBL/GenBank/DDBJ databases">
        <title>Genomic Encyclopedia of Archaeal and Bacterial Type Strains, Phase II (KMG-II): from individual species to whole genera.</title>
        <authorList>
            <person name="Goeker M."/>
        </authorList>
    </citation>
    <scope>NUCLEOTIDE SEQUENCE [LARGE SCALE GENOMIC DNA]</scope>
    <source>
        <strain evidence="13 14">DSM 100214</strain>
    </source>
</reference>
<proteinExistence type="inferred from homology"/>
<evidence type="ECO:0000256" key="8">
    <source>
        <dbReference type="ARBA" id="ARBA00023049"/>
    </source>
</evidence>
<evidence type="ECO:0000256" key="7">
    <source>
        <dbReference type="ARBA" id="ARBA00022989"/>
    </source>
</evidence>
<feature type="transmembrane region" description="Helical" evidence="11">
    <location>
        <begin position="262"/>
        <end position="283"/>
    </location>
</feature>
<keyword evidence="9 11" id="KW-0472">Membrane</keyword>
<keyword evidence="4" id="KW-0479">Metal-binding</keyword>
<dbReference type="PANTHER" id="PTHR43221">
    <property type="entry name" value="PROTEASE HTPX"/>
    <property type="match status" value="1"/>
</dbReference>
<organism evidence="13 14">
    <name type="scientific">Dysgonomonas alginatilytica</name>
    <dbReference type="NCBI Taxonomy" id="1605892"/>
    <lineage>
        <taxon>Bacteria</taxon>
        <taxon>Pseudomonadati</taxon>
        <taxon>Bacteroidota</taxon>
        <taxon>Bacteroidia</taxon>
        <taxon>Bacteroidales</taxon>
        <taxon>Dysgonomonadaceae</taxon>
        <taxon>Dysgonomonas</taxon>
    </lineage>
</organism>
<dbReference type="Proteomes" id="UP000247973">
    <property type="component" value="Unassembled WGS sequence"/>
</dbReference>
<sequence>MDSLIIAAFIISILYLTISRNICSYNSNKDLQFRTDIAKYIYLNIVLLIPFLNREVNYVYGFVICFLFFTILSIIPLIININNRSQTNKIRLTKLLLDITLKSIGLSFSLFLIEKISAEYTLLLFAILYIIVDVYSKIKKNRKNELKKYNNIYPLPEPLKSQIENHLSPHMLMEGVISYYDNELINAHLLAGKNGKNNIIVTSKAINTLNTEEIIAIIGHEIGHEIGKHSMIYLIKMLSNLLLLLFMYLVVKFCILNSINLFLGFVFIVLSIDFLMLFFKFLYNTILRQQEYLADKYSSLTFSSTDLINALRKIELVNDPISQTKLGYYINSPHPFNKYRIKKIKSYHEFIQNN</sequence>
<evidence type="ECO:0000313" key="14">
    <source>
        <dbReference type="Proteomes" id="UP000247973"/>
    </source>
</evidence>
<feature type="domain" description="Peptidase M48" evidence="12">
    <location>
        <begin position="182"/>
        <end position="346"/>
    </location>
</feature>
<dbReference type="InterPro" id="IPR050083">
    <property type="entry name" value="HtpX_protease"/>
</dbReference>
<gene>
    <name evidence="13" type="ORF">CLV62_13223</name>
</gene>
<evidence type="ECO:0000256" key="9">
    <source>
        <dbReference type="ARBA" id="ARBA00023136"/>
    </source>
</evidence>
<dbReference type="GO" id="GO:0004222">
    <property type="term" value="F:metalloendopeptidase activity"/>
    <property type="evidence" value="ECO:0007669"/>
    <property type="project" value="InterPro"/>
</dbReference>
<comment type="caution">
    <text evidence="13">The sequence shown here is derived from an EMBL/GenBank/DDBJ whole genome shotgun (WGS) entry which is preliminary data.</text>
</comment>
<comment type="similarity">
    <text evidence="10">Belongs to the peptidase M48 family.</text>
</comment>
<dbReference type="Pfam" id="PF01435">
    <property type="entry name" value="Peptidase_M48"/>
    <property type="match status" value="1"/>
</dbReference>
<dbReference type="Gene3D" id="3.30.2010.10">
    <property type="entry name" value="Metalloproteases ('zincins'), catalytic domain"/>
    <property type="match status" value="1"/>
</dbReference>
<keyword evidence="7 11" id="KW-1133">Transmembrane helix</keyword>
<evidence type="ECO:0000256" key="11">
    <source>
        <dbReference type="SAM" id="Phobius"/>
    </source>
</evidence>
<protein>
    <submittedName>
        <fullName evidence="13">Zn-dependent protease with chaperone function</fullName>
    </submittedName>
</protein>
<dbReference type="InterPro" id="IPR001915">
    <property type="entry name" value="Peptidase_M48"/>
</dbReference>
<evidence type="ECO:0000256" key="10">
    <source>
        <dbReference type="RuleBase" id="RU003983"/>
    </source>
</evidence>
<feature type="transmembrane region" description="Helical" evidence="11">
    <location>
        <begin position="231"/>
        <end position="250"/>
    </location>
</feature>
<keyword evidence="14" id="KW-1185">Reference proteome</keyword>
<dbReference type="AlphaFoldDB" id="A0A2V3PJ09"/>
<keyword evidence="8 10" id="KW-0482">Metalloprotease</keyword>
<evidence type="ECO:0000256" key="1">
    <source>
        <dbReference type="ARBA" id="ARBA00022475"/>
    </source>
</evidence>
<feature type="transmembrane region" description="Helical" evidence="11">
    <location>
        <begin position="6"/>
        <end position="25"/>
    </location>
</feature>
<keyword evidence="2 10" id="KW-0645">Protease</keyword>
<evidence type="ECO:0000256" key="3">
    <source>
        <dbReference type="ARBA" id="ARBA00022692"/>
    </source>
</evidence>
<keyword evidence="5 10" id="KW-0378">Hydrolase</keyword>
<dbReference type="EMBL" id="QICL01000032">
    <property type="protein sequence ID" value="PXV60035.1"/>
    <property type="molecule type" value="Genomic_DNA"/>
</dbReference>
<feature type="transmembrane region" description="Helical" evidence="11">
    <location>
        <begin position="120"/>
        <end position="138"/>
    </location>
</feature>
<evidence type="ECO:0000256" key="4">
    <source>
        <dbReference type="ARBA" id="ARBA00022723"/>
    </source>
</evidence>
<comment type="cofactor">
    <cofactor evidence="10">
        <name>Zn(2+)</name>
        <dbReference type="ChEBI" id="CHEBI:29105"/>
    </cofactor>
    <text evidence="10">Binds 1 zinc ion per subunit.</text>
</comment>
<keyword evidence="3 11" id="KW-0812">Transmembrane</keyword>
<evidence type="ECO:0000256" key="2">
    <source>
        <dbReference type="ARBA" id="ARBA00022670"/>
    </source>
</evidence>
<dbReference type="GO" id="GO:0046872">
    <property type="term" value="F:metal ion binding"/>
    <property type="evidence" value="ECO:0007669"/>
    <property type="project" value="UniProtKB-KW"/>
</dbReference>
<name>A0A2V3PJ09_9BACT</name>
<keyword evidence="6 10" id="KW-0862">Zinc</keyword>
<accession>A0A2V3PJ09</accession>
<keyword evidence="1" id="KW-1003">Cell membrane</keyword>
<evidence type="ECO:0000313" key="13">
    <source>
        <dbReference type="EMBL" id="PXV60035.1"/>
    </source>
</evidence>
<evidence type="ECO:0000256" key="6">
    <source>
        <dbReference type="ARBA" id="ARBA00022833"/>
    </source>
</evidence>
<evidence type="ECO:0000259" key="12">
    <source>
        <dbReference type="Pfam" id="PF01435"/>
    </source>
</evidence>
<dbReference type="GO" id="GO:0006508">
    <property type="term" value="P:proteolysis"/>
    <property type="evidence" value="ECO:0007669"/>
    <property type="project" value="UniProtKB-KW"/>
</dbReference>
<dbReference type="PANTHER" id="PTHR43221:SF2">
    <property type="entry name" value="PROTEASE HTPX HOMOLOG"/>
    <property type="match status" value="1"/>
</dbReference>
<dbReference type="RefSeq" id="WP_110312204.1">
    <property type="nucleotide sequence ID" value="NZ_QICL01000032.1"/>
</dbReference>